<name>A0ABQ0Q8L1_9PROT</name>
<sequence length="87" mass="9346">MGGETMCTKSIIKGNVPYQHPAFLKAVKAAVQAGQDPETGGNLRKHEQGMLPLPASGTNNGSILQNKVEVRVRRKVIDRGHALFPAI</sequence>
<organism evidence="1 2">
    <name type="scientific">Gluconobacter frateurii NRIC 0228</name>
    <dbReference type="NCBI Taxonomy" id="1307946"/>
    <lineage>
        <taxon>Bacteria</taxon>
        <taxon>Pseudomonadati</taxon>
        <taxon>Pseudomonadota</taxon>
        <taxon>Alphaproteobacteria</taxon>
        <taxon>Acetobacterales</taxon>
        <taxon>Acetobacteraceae</taxon>
        <taxon>Gluconobacter</taxon>
    </lineage>
</organism>
<keyword evidence="2" id="KW-1185">Reference proteome</keyword>
<dbReference type="EMBL" id="BAQW01000003">
    <property type="protein sequence ID" value="GBR09075.1"/>
    <property type="molecule type" value="Genomic_DNA"/>
</dbReference>
<comment type="caution">
    <text evidence="1">The sequence shown here is derived from an EMBL/GenBank/DDBJ whole genome shotgun (WGS) entry which is preliminary data.</text>
</comment>
<reference evidence="1" key="1">
    <citation type="submission" date="2013-04" db="EMBL/GenBank/DDBJ databases">
        <title>The genome sequencing project of 58 acetic acid bacteria.</title>
        <authorList>
            <person name="Okamoto-Kainuma A."/>
            <person name="Ishikawa M."/>
            <person name="Umino S."/>
            <person name="Koizumi Y."/>
            <person name="Shiwa Y."/>
            <person name="Yoshikawa H."/>
            <person name="Matsutani M."/>
            <person name="Matsushita K."/>
        </authorList>
    </citation>
    <scope>NUCLEOTIDE SEQUENCE</scope>
    <source>
        <strain evidence="1">NRIC 0228</strain>
    </source>
</reference>
<evidence type="ECO:0000313" key="1">
    <source>
        <dbReference type="EMBL" id="GBR09075.1"/>
    </source>
</evidence>
<evidence type="ECO:0008006" key="3">
    <source>
        <dbReference type="Google" id="ProtNLM"/>
    </source>
</evidence>
<gene>
    <name evidence="1" type="ORF">AA0228_0552</name>
</gene>
<proteinExistence type="predicted"/>
<protein>
    <recommendedName>
        <fullName evidence="3">Transposase</fullName>
    </recommendedName>
</protein>
<dbReference type="Proteomes" id="UP001061070">
    <property type="component" value="Unassembled WGS sequence"/>
</dbReference>
<accession>A0ABQ0Q8L1</accession>
<evidence type="ECO:0000313" key="2">
    <source>
        <dbReference type="Proteomes" id="UP001061070"/>
    </source>
</evidence>